<keyword evidence="3" id="KW-1185">Reference proteome</keyword>
<organism evidence="2 3">
    <name type="scientific">Loigolactobacillus rennini DSM 20253</name>
    <dbReference type="NCBI Taxonomy" id="1423796"/>
    <lineage>
        <taxon>Bacteria</taxon>
        <taxon>Bacillati</taxon>
        <taxon>Bacillota</taxon>
        <taxon>Bacilli</taxon>
        <taxon>Lactobacillales</taxon>
        <taxon>Lactobacillaceae</taxon>
        <taxon>Loigolactobacillus</taxon>
    </lineage>
</organism>
<dbReference type="PATRIC" id="fig|1423796.3.peg.1940"/>
<gene>
    <name evidence="2" type="ORF">FC24_GL001912</name>
</gene>
<feature type="transmembrane region" description="Helical" evidence="1">
    <location>
        <begin position="12"/>
        <end position="32"/>
    </location>
</feature>
<evidence type="ECO:0000313" key="2">
    <source>
        <dbReference type="EMBL" id="KRM96266.1"/>
    </source>
</evidence>
<feature type="transmembrane region" description="Helical" evidence="1">
    <location>
        <begin position="129"/>
        <end position="151"/>
    </location>
</feature>
<sequence>MIASLRYHWRYGIFLSIISALFLISSLTILLLRNIQGQALRLFEQRLNSLARSAQFIDRLPLLQQLVRVRQTIINDAQIYFTILFWGFAVVILMLNSLTLWQRQSEFNTYQLAGQNGMTSSLQFALENLLLFSLAAGIIAIIMLFSQTIYLNQLALLSQHWFNQKLPAKLTTLQLTQHGTAWTQFNQLFHHQLTTFNGHLLLFDQGTNSNLFTIDFNRLFWALTWRSGLLTFIISYLSAMVYNWRLKRQNAN</sequence>
<keyword evidence="1" id="KW-0812">Transmembrane</keyword>
<evidence type="ECO:0008006" key="4">
    <source>
        <dbReference type="Google" id="ProtNLM"/>
    </source>
</evidence>
<dbReference type="Proteomes" id="UP000051638">
    <property type="component" value="Unassembled WGS sequence"/>
</dbReference>
<name>A0A0R2CYE5_9LACO</name>
<feature type="transmembrane region" description="Helical" evidence="1">
    <location>
        <begin position="79"/>
        <end position="101"/>
    </location>
</feature>
<evidence type="ECO:0000256" key="1">
    <source>
        <dbReference type="SAM" id="Phobius"/>
    </source>
</evidence>
<proteinExistence type="predicted"/>
<evidence type="ECO:0000313" key="3">
    <source>
        <dbReference type="Proteomes" id="UP000051638"/>
    </source>
</evidence>
<protein>
    <recommendedName>
        <fullName evidence="4">FtsX-like permease family protein</fullName>
    </recommendedName>
</protein>
<keyword evidence="1" id="KW-1133">Transmembrane helix</keyword>
<dbReference type="AlphaFoldDB" id="A0A0R2CYE5"/>
<feature type="transmembrane region" description="Helical" evidence="1">
    <location>
        <begin position="219"/>
        <end position="242"/>
    </location>
</feature>
<keyword evidence="1" id="KW-0472">Membrane</keyword>
<comment type="caution">
    <text evidence="2">The sequence shown here is derived from an EMBL/GenBank/DDBJ whole genome shotgun (WGS) entry which is preliminary data.</text>
</comment>
<reference evidence="2 3" key="1">
    <citation type="journal article" date="2015" name="Genome Announc.">
        <title>Expanding the biotechnology potential of lactobacilli through comparative genomics of 213 strains and associated genera.</title>
        <authorList>
            <person name="Sun Z."/>
            <person name="Harris H.M."/>
            <person name="McCann A."/>
            <person name="Guo C."/>
            <person name="Argimon S."/>
            <person name="Zhang W."/>
            <person name="Yang X."/>
            <person name="Jeffery I.B."/>
            <person name="Cooney J.C."/>
            <person name="Kagawa T.F."/>
            <person name="Liu W."/>
            <person name="Song Y."/>
            <person name="Salvetti E."/>
            <person name="Wrobel A."/>
            <person name="Rasinkangas P."/>
            <person name="Parkhill J."/>
            <person name="Rea M.C."/>
            <person name="O'Sullivan O."/>
            <person name="Ritari J."/>
            <person name="Douillard F.P."/>
            <person name="Paul Ross R."/>
            <person name="Yang R."/>
            <person name="Briner A.E."/>
            <person name="Felis G.E."/>
            <person name="de Vos W.M."/>
            <person name="Barrangou R."/>
            <person name="Klaenhammer T.R."/>
            <person name="Caufield P.W."/>
            <person name="Cui Y."/>
            <person name="Zhang H."/>
            <person name="O'Toole P.W."/>
        </authorList>
    </citation>
    <scope>NUCLEOTIDE SEQUENCE [LARGE SCALE GENOMIC DNA]</scope>
    <source>
        <strain evidence="2 3">DSM 20253</strain>
    </source>
</reference>
<dbReference type="EMBL" id="AYYI01000056">
    <property type="protein sequence ID" value="KRM96266.1"/>
    <property type="molecule type" value="Genomic_DNA"/>
</dbReference>
<accession>A0A0R2CYE5</accession>